<keyword evidence="1" id="KW-0732">Signal</keyword>
<evidence type="ECO:0000256" key="1">
    <source>
        <dbReference type="SAM" id="SignalP"/>
    </source>
</evidence>
<proteinExistence type="predicted"/>
<accession>A0AAU7DHM9</accession>
<dbReference type="EMBL" id="CP121196">
    <property type="protein sequence ID" value="XBH16827.1"/>
    <property type="molecule type" value="Genomic_DNA"/>
</dbReference>
<dbReference type="AlphaFoldDB" id="A0AAU7DHM9"/>
<dbReference type="InterPro" id="IPR002816">
    <property type="entry name" value="TraB/PrgY/GumN_fam"/>
</dbReference>
<gene>
    <name evidence="2" type="ORF">P8935_19900</name>
</gene>
<feature type="chain" id="PRO_5043716959" evidence="1">
    <location>
        <begin position="27"/>
        <end position="293"/>
    </location>
</feature>
<dbReference type="CDD" id="cd14789">
    <property type="entry name" value="Tiki"/>
    <property type="match status" value="1"/>
</dbReference>
<organism evidence="2">
    <name type="scientific">Telmatobacter sp. DSM 110680</name>
    <dbReference type="NCBI Taxonomy" id="3036704"/>
    <lineage>
        <taxon>Bacteria</taxon>
        <taxon>Pseudomonadati</taxon>
        <taxon>Acidobacteriota</taxon>
        <taxon>Terriglobia</taxon>
        <taxon>Terriglobales</taxon>
        <taxon>Acidobacteriaceae</taxon>
        <taxon>Telmatobacter</taxon>
    </lineage>
</organism>
<dbReference type="PANTHER" id="PTHR40590:SF1">
    <property type="entry name" value="CYTOPLASMIC PROTEIN"/>
    <property type="match status" value="1"/>
</dbReference>
<dbReference type="RefSeq" id="WP_348262055.1">
    <property type="nucleotide sequence ID" value="NZ_CP121196.1"/>
</dbReference>
<name>A0AAU7DHM9_9BACT</name>
<dbReference type="Pfam" id="PF01963">
    <property type="entry name" value="TraB_PrgY_gumN"/>
    <property type="match status" value="1"/>
</dbReference>
<feature type="signal peptide" evidence="1">
    <location>
        <begin position="1"/>
        <end position="26"/>
    </location>
</feature>
<reference evidence="2" key="1">
    <citation type="submission" date="2023-03" db="EMBL/GenBank/DDBJ databases">
        <title>Edaphobacter sp.</title>
        <authorList>
            <person name="Huber K.J."/>
            <person name="Papendorf J."/>
            <person name="Pilke C."/>
            <person name="Bunk B."/>
            <person name="Sproeer C."/>
            <person name="Pester M."/>
        </authorList>
    </citation>
    <scope>NUCLEOTIDE SEQUENCE</scope>
    <source>
        <strain evidence="2">DSM 110680</strain>
    </source>
</reference>
<protein>
    <submittedName>
        <fullName evidence="2">TraB/GumN family protein</fullName>
    </submittedName>
</protein>
<dbReference type="InterPro" id="IPR047111">
    <property type="entry name" value="YbaP-like"/>
</dbReference>
<dbReference type="PANTHER" id="PTHR40590">
    <property type="entry name" value="CYTOPLASMIC PROTEIN-RELATED"/>
    <property type="match status" value="1"/>
</dbReference>
<evidence type="ECO:0000313" key="2">
    <source>
        <dbReference type="EMBL" id="XBH16827.1"/>
    </source>
</evidence>
<sequence length="293" mass="31852">MPRATRLVSLVLLLASIIAPALSAHAEPAIWVVKGPHATVYLFGTVHALQKGQSWHSAKIDAAIKESGTLYLEIPNVDDAAAMQPLIMQLGLDQAHPLSTKLTPDQLAKLTKVAASAGLPGGESMLEPFKPWLAALTLSLMPLMKAGYDPSSGVELELKPQFVSANKPVKGFETAEQQLHYFDDMSDKAQVDYLVSELDDFDTGVEKFNKLIAAWYAGDVDALDQFNNAEFRDKHPDLFQTLVVKRNEAFTTQIETLLKGDGITFVAIGAGHLVGKEGVPAMLEKQGFKVTRE</sequence>